<gene>
    <name evidence="1" type="ORF">TNCT_630401</name>
</gene>
<dbReference type="EMBL" id="BMAO01038121">
    <property type="protein sequence ID" value="GFR22737.1"/>
    <property type="molecule type" value="Genomic_DNA"/>
</dbReference>
<sequence length="114" mass="12908">MPIASKFREIDCGVLQIVQILAIVQLTLIGPRLSAINGPHYTPLDDRSKCMIYLHILHLRIKANNLRTVRSLVTRTPGFVDVSNYCSCRMPKPKIVLNHDSHVALLHHALKCFQ</sequence>
<keyword evidence="2" id="KW-1185">Reference proteome</keyword>
<accession>A0A8X6LW08</accession>
<dbReference type="Proteomes" id="UP000887116">
    <property type="component" value="Unassembled WGS sequence"/>
</dbReference>
<reference evidence="1" key="1">
    <citation type="submission" date="2020-07" db="EMBL/GenBank/DDBJ databases">
        <title>Multicomponent nature underlies the extraordinary mechanical properties of spider dragline silk.</title>
        <authorList>
            <person name="Kono N."/>
            <person name="Nakamura H."/>
            <person name="Mori M."/>
            <person name="Yoshida Y."/>
            <person name="Ohtoshi R."/>
            <person name="Malay A.D."/>
            <person name="Moran D.A.P."/>
            <person name="Tomita M."/>
            <person name="Numata K."/>
            <person name="Arakawa K."/>
        </authorList>
    </citation>
    <scope>NUCLEOTIDE SEQUENCE</scope>
</reference>
<protein>
    <submittedName>
        <fullName evidence="1">Uncharacterized protein</fullName>
    </submittedName>
</protein>
<evidence type="ECO:0000313" key="1">
    <source>
        <dbReference type="EMBL" id="GFR22737.1"/>
    </source>
</evidence>
<comment type="caution">
    <text evidence="1">The sequence shown here is derived from an EMBL/GenBank/DDBJ whole genome shotgun (WGS) entry which is preliminary data.</text>
</comment>
<proteinExistence type="predicted"/>
<evidence type="ECO:0000313" key="2">
    <source>
        <dbReference type="Proteomes" id="UP000887116"/>
    </source>
</evidence>
<organism evidence="1 2">
    <name type="scientific">Trichonephila clavata</name>
    <name type="common">Joro spider</name>
    <name type="synonym">Nephila clavata</name>
    <dbReference type="NCBI Taxonomy" id="2740835"/>
    <lineage>
        <taxon>Eukaryota</taxon>
        <taxon>Metazoa</taxon>
        <taxon>Ecdysozoa</taxon>
        <taxon>Arthropoda</taxon>
        <taxon>Chelicerata</taxon>
        <taxon>Arachnida</taxon>
        <taxon>Araneae</taxon>
        <taxon>Araneomorphae</taxon>
        <taxon>Entelegynae</taxon>
        <taxon>Araneoidea</taxon>
        <taxon>Nephilidae</taxon>
        <taxon>Trichonephila</taxon>
    </lineage>
</organism>
<dbReference type="AlphaFoldDB" id="A0A8X6LW08"/>
<name>A0A8X6LW08_TRICU</name>